<dbReference type="InParanoid" id="A0A0C2XDL0"/>
<dbReference type="EMBL" id="KN818231">
    <property type="protein sequence ID" value="KIL67541.1"/>
    <property type="molecule type" value="Genomic_DNA"/>
</dbReference>
<protein>
    <submittedName>
        <fullName evidence="9">GMC oxidoreductase</fullName>
    </submittedName>
</protein>
<dbReference type="OrthoDB" id="269227at2759"/>
<dbReference type="HOGENOM" id="CLU_002865_7_2_1"/>
<evidence type="ECO:0000256" key="5">
    <source>
        <dbReference type="PIRSR" id="PIRSR000137-1"/>
    </source>
</evidence>
<dbReference type="InterPro" id="IPR000172">
    <property type="entry name" value="GMC_OxRdtase_N"/>
</dbReference>
<sequence length="630" mass="69436">MVEKWEGGSCDRHYLVTVMLTPANYVAATALLAFLYRSLKRPKKQYITNLHLDVQEYDAIIVGGGTAGCALAARLSEDPAISVLLIEAGGSGTALVTSRTPSMFTRLFGTQHVYNFRTEPQINAKDKQEYFPRAKLLGGCSSINAQMAQYGDPQDFNEWASIIGDDSWAWKNFNRYFRKFERYQSNPAHPQVNPSLHGRDGPVKIGFYNVVSLASNAFVEACVNVGIPFAADFNTSAGTVGAGRVMTYIDERRQRVSAESAYLTPSVLARKNLKVIIHATVTRILLQDDKIDGLRAVGVEFANSPDGPRYRARARRDVIISGGAIHSPHILKLSGIGPAEELERNGIPVALDLPAVGANLVDHPVVHLNYKELKDTSLKYLNPKNFSEATRAIFATVRYFLGFGGPLATNFGETAAFIRSDNVDLYPLEQYPERFPDSTSGPSAPDLELFFTPVAVQDHGRFPINVPSLALHCYLLRPLSRGHVLLKNANPFDLPSVDPNYLQDAADRYKLLRGVKILLRIARSEPLASFLDHSCKRNDLDHQGHLKSDEELIDLIRTRVETIYHPASTCRMSPANQGGVVDTKLRVYGVKGLRVCDASIFPSIVSGHTAGACLAIAEKFADELKVEYST</sequence>
<dbReference type="SUPFAM" id="SSF54373">
    <property type="entry name" value="FAD-linked reductases, C-terminal domain"/>
    <property type="match status" value="1"/>
</dbReference>
<keyword evidence="7" id="KW-1133">Transmembrane helix</keyword>
<dbReference type="AlphaFoldDB" id="A0A0C2XDL0"/>
<feature type="domain" description="Glucose-methanol-choline oxidoreductase N-terminal" evidence="8">
    <location>
        <begin position="323"/>
        <end position="337"/>
    </location>
</feature>
<evidence type="ECO:0000256" key="3">
    <source>
        <dbReference type="ARBA" id="ARBA00022630"/>
    </source>
</evidence>
<feature type="transmembrane region" description="Helical" evidence="7">
    <location>
        <begin position="14"/>
        <end position="36"/>
    </location>
</feature>
<dbReference type="GO" id="GO:0050660">
    <property type="term" value="F:flavin adenine dinucleotide binding"/>
    <property type="evidence" value="ECO:0007669"/>
    <property type="project" value="InterPro"/>
</dbReference>
<keyword evidence="7" id="KW-0472">Membrane</keyword>
<comment type="similarity">
    <text evidence="2">Belongs to the GMC oxidoreductase family.</text>
</comment>
<evidence type="ECO:0000256" key="1">
    <source>
        <dbReference type="ARBA" id="ARBA00001974"/>
    </source>
</evidence>
<dbReference type="Pfam" id="PF00732">
    <property type="entry name" value="GMC_oxred_N"/>
    <property type="match status" value="1"/>
</dbReference>
<name>A0A0C2XDL0_AMAMK</name>
<dbReference type="InterPro" id="IPR036188">
    <property type="entry name" value="FAD/NAD-bd_sf"/>
</dbReference>
<evidence type="ECO:0000259" key="8">
    <source>
        <dbReference type="PROSITE" id="PS00624"/>
    </source>
</evidence>
<dbReference type="PROSITE" id="PS00624">
    <property type="entry name" value="GMC_OXRED_2"/>
    <property type="match status" value="1"/>
</dbReference>
<keyword evidence="7" id="KW-0812">Transmembrane</keyword>
<evidence type="ECO:0000313" key="10">
    <source>
        <dbReference type="Proteomes" id="UP000054549"/>
    </source>
</evidence>
<dbReference type="Proteomes" id="UP000054549">
    <property type="component" value="Unassembled WGS sequence"/>
</dbReference>
<reference evidence="9 10" key="1">
    <citation type="submission" date="2014-04" db="EMBL/GenBank/DDBJ databases">
        <title>Evolutionary Origins and Diversification of the Mycorrhizal Mutualists.</title>
        <authorList>
            <consortium name="DOE Joint Genome Institute"/>
            <consortium name="Mycorrhizal Genomics Consortium"/>
            <person name="Kohler A."/>
            <person name="Kuo A."/>
            <person name="Nagy L.G."/>
            <person name="Floudas D."/>
            <person name="Copeland A."/>
            <person name="Barry K.W."/>
            <person name="Cichocki N."/>
            <person name="Veneault-Fourrey C."/>
            <person name="LaButti K."/>
            <person name="Lindquist E.A."/>
            <person name="Lipzen A."/>
            <person name="Lundell T."/>
            <person name="Morin E."/>
            <person name="Murat C."/>
            <person name="Riley R."/>
            <person name="Ohm R."/>
            <person name="Sun H."/>
            <person name="Tunlid A."/>
            <person name="Henrissat B."/>
            <person name="Grigoriev I.V."/>
            <person name="Hibbett D.S."/>
            <person name="Martin F."/>
        </authorList>
    </citation>
    <scope>NUCLEOTIDE SEQUENCE [LARGE SCALE GENOMIC DNA]</scope>
    <source>
        <strain evidence="9 10">Koide BX008</strain>
    </source>
</reference>
<comment type="cofactor">
    <cofactor evidence="1 6">
        <name>FAD</name>
        <dbReference type="ChEBI" id="CHEBI:57692"/>
    </cofactor>
</comment>
<gene>
    <name evidence="9" type="ORF">M378DRAFT_159354</name>
</gene>
<dbReference type="Gene3D" id="3.30.560.10">
    <property type="entry name" value="Glucose Oxidase, domain 3"/>
    <property type="match status" value="1"/>
</dbReference>
<dbReference type="InterPro" id="IPR012132">
    <property type="entry name" value="GMC_OxRdtase"/>
</dbReference>
<organism evidence="9 10">
    <name type="scientific">Amanita muscaria (strain Koide BX008)</name>
    <dbReference type="NCBI Taxonomy" id="946122"/>
    <lineage>
        <taxon>Eukaryota</taxon>
        <taxon>Fungi</taxon>
        <taxon>Dikarya</taxon>
        <taxon>Basidiomycota</taxon>
        <taxon>Agaricomycotina</taxon>
        <taxon>Agaricomycetes</taxon>
        <taxon>Agaricomycetidae</taxon>
        <taxon>Agaricales</taxon>
        <taxon>Pluteineae</taxon>
        <taxon>Amanitaceae</taxon>
        <taxon>Amanita</taxon>
    </lineage>
</organism>
<proteinExistence type="inferred from homology"/>
<accession>A0A0C2XDL0</accession>
<keyword evidence="10" id="KW-1185">Reference proteome</keyword>
<dbReference type="PANTHER" id="PTHR11552:SF147">
    <property type="entry name" value="CHOLINE DEHYDROGENASE, MITOCHONDRIAL"/>
    <property type="match status" value="1"/>
</dbReference>
<evidence type="ECO:0000256" key="7">
    <source>
        <dbReference type="SAM" id="Phobius"/>
    </source>
</evidence>
<dbReference type="SUPFAM" id="SSF51905">
    <property type="entry name" value="FAD/NAD(P)-binding domain"/>
    <property type="match status" value="1"/>
</dbReference>
<dbReference type="STRING" id="946122.A0A0C2XDL0"/>
<evidence type="ECO:0000256" key="4">
    <source>
        <dbReference type="ARBA" id="ARBA00022827"/>
    </source>
</evidence>
<feature type="binding site" evidence="6">
    <location>
        <position position="281"/>
    </location>
    <ligand>
        <name>FAD</name>
        <dbReference type="ChEBI" id="CHEBI:57692"/>
    </ligand>
</feature>
<feature type="active site" description="Proton acceptor" evidence="5">
    <location>
        <position position="608"/>
    </location>
</feature>
<dbReference type="PIRSF" id="PIRSF000137">
    <property type="entry name" value="Alcohol_oxidase"/>
    <property type="match status" value="1"/>
</dbReference>
<dbReference type="InterPro" id="IPR007867">
    <property type="entry name" value="GMC_OxRtase_C"/>
</dbReference>
<dbReference type="Gene3D" id="3.50.50.60">
    <property type="entry name" value="FAD/NAD(P)-binding domain"/>
    <property type="match status" value="1"/>
</dbReference>
<dbReference type="Pfam" id="PF05199">
    <property type="entry name" value="GMC_oxred_C"/>
    <property type="match status" value="1"/>
</dbReference>
<dbReference type="GO" id="GO:0016614">
    <property type="term" value="F:oxidoreductase activity, acting on CH-OH group of donors"/>
    <property type="evidence" value="ECO:0007669"/>
    <property type="project" value="InterPro"/>
</dbReference>
<evidence type="ECO:0000256" key="2">
    <source>
        <dbReference type="ARBA" id="ARBA00010790"/>
    </source>
</evidence>
<evidence type="ECO:0000313" key="9">
    <source>
        <dbReference type="EMBL" id="KIL67541.1"/>
    </source>
</evidence>
<keyword evidence="4 6" id="KW-0274">FAD</keyword>
<dbReference type="PANTHER" id="PTHR11552">
    <property type="entry name" value="GLUCOSE-METHANOL-CHOLINE GMC OXIDOREDUCTASE"/>
    <property type="match status" value="1"/>
</dbReference>
<evidence type="ECO:0000256" key="6">
    <source>
        <dbReference type="PIRSR" id="PIRSR000137-2"/>
    </source>
</evidence>
<keyword evidence="3" id="KW-0285">Flavoprotein</keyword>
<feature type="active site" description="Proton donor" evidence="5">
    <location>
        <position position="565"/>
    </location>
</feature>